<protein>
    <submittedName>
        <fullName evidence="3">RHS repeat protein</fullName>
    </submittedName>
</protein>
<dbReference type="InterPro" id="IPR006530">
    <property type="entry name" value="YD"/>
</dbReference>
<dbReference type="InterPro" id="IPR031325">
    <property type="entry name" value="RHS_repeat"/>
</dbReference>
<evidence type="ECO:0000259" key="2">
    <source>
        <dbReference type="Pfam" id="PF25023"/>
    </source>
</evidence>
<gene>
    <name evidence="3" type="ORF">MD483_21155</name>
</gene>
<dbReference type="PANTHER" id="PTHR32305:SF15">
    <property type="entry name" value="PROTEIN RHSA-RELATED"/>
    <property type="match status" value="1"/>
</dbReference>
<organism evidence="3 4">
    <name type="scientific">Vibrio paucivorans</name>
    <dbReference type="NCBI Taxonomy" id="2829489"/>
    <lineage>
        <taxon>Bacteria</taxon>
        <taxon>Pseudomonadati</taxon>
        <taxon>Pseudomonadota</taxon>
        <taxon>Gammaproteobacteria</taxon>
        <taxon>Vibrionales</taxon>
        <taxon>Vibrionaceae</taxon>
        <taxon>Vibrio</taxon>
    </lineage>
</organism>
<name>A0A9X3CI81_9VIBR</name>
<dbReference type="InterPro" id="IPR056823">
    <property type="entry name" value="TEN-like_YD-shell"/>
</dbReference>
<feature type="non-terminal residue" evidence="3">
    <location>
        <position position="1222"/>
    </location>
</feature>
<dbReference type="NCBIfam" id="TIGR01643">
    <property type="entry name" value="YD_repeat_2x"/>
    <property type="match status" value="2"/>
</dbReference>
<dbReference type="Pfam" id="PF25023">
    <property type="entry name" value="TEN_YD-shell"/>
    <property type="match status" value="1"/>
</dbReference>
<dbReference type="Pfam" id="PF05593">
    <property type="entry name" value="RHS_repeat"/>
    <property type="match status" value="2"/>
</dbReference>
<dbReference type="AlphaFoldDB" id="A0A9X3CI81"/>
<dbReference type="RefSeq" id="WP_265689395.1">
    <property type="nucleotide sequence ID" value="NZ_JAKRRX010000213.1"/>
</dbReference>
<dbReference type="EMBL" id="JAKRRX010000213">
    <property type="protein sequence ID" value="MCW8336323.1"/>
    <property type="molecule type" value="Genomic_DNA"/>
</dbReference>
<evidence type="ECO:0000313" key="3">
    <source>
        <dbReference type="EMBL" id="MCW8336323.1"/>
    </source>
</evidence>
<reference evidence="3" key="1">
    <citation type="submission" date="2022-02" db="EMBL/GenBank/DDBJ databases">
        <title>Vibrio sp. nov., a new bacterium isolated from Bohai sea, China.</title>
        <authorList>
            <person name="Yuan Y."/>
        </authorList>
    </citation>
    <scope>NUCLEOTIDE SEQUENCE</scope>
    <source>
        <strain evidence="3">DBSS07</strain>
    </source>
</reference>
<evidence type="ECO:0000256" key="1">
    <source>
        <dbReference type="ARBA" id="ARBA00022737"/>
    </source>
</evidence>
<sequence>MNDISKTSNASNFSEFISAGVDPRTGTYSATIVLGTFIGHRASGPQFNLSLVFTPSSSVDNGFGRGWSMPSGFYESDMPYDRLALPSGQSFQLEYDFSQEKYTIPYRRLMDIDVLLDEENKELIVVEKNGEKDVFDTEYGYLKRRVGQTGLIIEFEFALLNQQWVLSKISDGHGREVNIDYWSNEYSVTVEHLFNDEIYQSFAVNKTGYGASGYRLDNVMKVDSSGAPLQVSQFEYAADEFTGADLISSVVFPTGMTDIVYYDDTHSTPEGFPVEKIRRVSRWDRQAGENQPDCTREYTYSANNYLGNGSGNIWQSGEDPLFNTNSDYRYECTEVITGYREVRHVYNKFHLPEVIEYSKGGSVYLREESIHFADLNADIAHQPPHYTLVKEQRVTHFHDGQSQVVSSLYDYDDHGNLTYEEGPDGAKVILTYYPAEGEEGNAPANPHGFVSLLKQETHTPVSTENGEQERSIVHYYLSLPRLDDGEPFALLSQQDNHDHNLVMSYYDNNELPLEYGRLKSESLTVNEYTSVDTFSYEFLDTGLKTLQHHLAHDGLALFSSQTVAYTDGQVTESINPEGIVVCAEYDALGRVVKKSVSPETEYEANTRYYYETGDGNNAITVTDAKENSVVQHLNNAGQVVRIEMGDADGILKLVNQCNYDALGQMTQETVIDWLDGSPLSLTRSYDYDPYGETSKVVHPNGIVELSEQNRATLTATHQIEGLLTETTVFNLSGQEVQKESRDNTGNRLARTAYTYDGWGNTLTVTDTAGHVTTMEYDESDRLTVTKRTIDGQPVQETLRYQKHTLEALPDEIDVNTTVLGERTYDGLNRKVWETGAGGTKQWSYSGASSLPSGKVTPTGDHLTFTNNPHLLKVTAVEVAGDPSLSATYTYDSITGSVLDCLNQGANISLSYNRLGQLVSETTLLNDFSTRTATYSYSLDGRLLSRTDFFGNTTRFTYDSAGRPSEVTTAYTDRTSQASIVYDAFSRPGTITTDDGTNTVTIELVYNALGRESLRTVNVEGEVQSSLSIEQSYNEDMQVSQKVYRDADGTTVEDMQYDDLHRLTHYMVTGPNAPSDQYGNVLREQQFEYDVYGNITRVESYFSDGTGNIMVNSYAPDNLVQLANQTNTHPDYPATIDFNYDDAGNLLTDDLEEHRYRYNALGQMSHIDTPNGDEISRYQYDATGRVVSQTLDGQLLYLYYQGSQLVNELSDGVYSSYQSMSGA</sequence>
<proteinExistence type="predicted"/>
<accession>A0A9X3CI81</accession>
<feature type="domain" description="Teneurin-like YD-shell" evidence="2">
    <location>
        <begin position="973"/>
        <end position="1200"/>
    </location>
</feature>
<evidence type="ECO:0000313" key="4">
    <source>
        <dbReference type="Proteomes" id="UP001155586"/>
    </source>
</evidence>
<comment type="caution">
    <text evidence="3">The sequence shown here is derived from an EMBL/GenBank/DDBJ whole genome shotgun (WGS) entry which is preliminary data.</text>
</comment>
<dbReference type="Proteomes" id="UP001155586">
    <property type="component" value="Unassembled WGS sequence"/>
</dbReference>
<keyword evidence="4" id="KW-1185">Reference proteome</keyword>
<keyword evidence="1" id="KW-0677">Repeat</keyword>
<dbReference type="InterPro" id="IPR050708">
    <property type="entry name" value="T6SS_VgrG/RHS"/>
</dbReference>
<dbReference type="PANTHER" id="PTHR32305">
    <property type="match status" value="1"/>
</dbReference>
<dbReference type="Gene3D" id="2.180.10.10">
    <property type="entry name" value="RHS repeat-associated core"/>
    <property type="match status" value="2"/>
</dbReference>